<dbReference type="PROSITE" id="PS50181">
    <property type="entry name" value="FBOX"/>
    <property type="match status" value="1"/>
</dbReference>
<dbReference type="Pfam" id="PF24758">
    <property type="entry name" value="LRR_At5g56370"/>
    <property type="match status" value="1"/>
</dbReference>
<feature type="region of interest" description="Disordered" evidence="1">
    <location>
        <begin position="1"/>
        <end position="21"/>
    </location>
</feature>
<evidence type="ECO:0000313" key="3">
    <source>
        <dbReference type="EMBL" id="CAH2077906.1"/>
    </source>
</evidence>
<dbReference type="SMART" id="SM00256">
    <property type="entry name" value="FBOX"/>
    <property type="match status" value="1"/>
</dbReference>
<protein>
    <recommendedName>
        <fullName evidence="2">F-box domain-containing protein</fullName>
    </recommendedName>
</protein>
<dbReference type="InterPro" id="IPR032675">
    <property type="entry name" value="LRR_dom_sf"/>
</dbReference>
<dbReference type="InterPro" id="IPR055411">
    <property type="entry name" value="LRR_FXL15/At3g58940/PEG3-like"/>
</dbReference>
<dbReference type="Pfam" id="PF08387">
    <property type="entry name" value="FBD"/>
    <property type="match status" value="1"/>
</dbReference>
<evidence type="ECO:0000259" key="2">
    <source>
        <dbReference type="PROSITE" id="PS50181"/>
    </source>
</evidence>
<dbReference type="Pfam" id="PF00646">
    <property type="entry name" value="F-box"/>
    <property type="match status" value="1"/>
</dbReference>
<evidence type="ECO:0000256" key="1">
    <source>
        <dbReference type="SAM" id="MobiDB-lite"/>
    </source>
</evidence>
<gene>
    <name evidence="3" type="ORF">TAV2_LOCUS23929</name>
</gene>
<dbReference type="CDD" id="cd22160">
    <property type="entry name" value="F-box_AtFBL13-like"/>
    <property type="match status" value="1"/>
</dbReference>
<proteinExistence type="predicted"/>
<dbReference type="Gene3D" id="1.20.1280.50">
    <property type="match status" value="1"/>
</dbReference>
<dbReference type="SMART" id="SM00579">
    <property type="entry name" value="FBD"/>
    <property type="match status" value="1"/>
</dbReference>
<dbReference type="Proteomes" id="UP000836841">
    <property type="component" value="Chromosome 7"/>
</dbReference>
<organism evidence="3 4">
    <name type="scientific">Thlaspi arvense</name>
    <name type="common">Field penny-cress</name>
    <dbReference type="NCBI Taxonomy" id="13288"/>
    <lineage>
        <taxon>Eukaryota</taxon>
        <taxon>Viridiplantae</taxon>
        <taxon>Streptophyta</taxon>
        <taxon>Embryophyta</taxon>
        <taxon>Tracheophyta</taxon>
        <taxon>Spermatophyta</taxon>
        <taxon>Magnoliopsida</taxon>
        <taxon>eudicotyledons</taxon>
        <taxon>Gunneridae</taxon>
        <taxon>Pentapetalae</taxon>
        <taxon>rosids</taxon>
        <taxon>malvids</taxon>
        <taxon>Brassicales</taxon>
        <taxon>Brassicaceae</taxon>
        <taxon>Thlaspideae</taxon>
        <taxon>Thlaspi</taxon>
    </lineage>
</organism>
<dbReference type="InterPro" id="IPR050232">
    <property type="entry name" value="FBL13/AtMIF1-like"/>
</dbReference>
<accession>A0AAU9T666</accession>
<evidence type="ECO:0000313" key="4">
    <source>
        <dbReference type="Proteomes" id="UP000836841"/>
    </source>
</evidence>
<dbReference type="SUPFAM" id="SSF52047">
    <property type="entry name" value="RNI-like"/>
    <property type="match status" value="1"/>
</dbReference>
<name>A0AAU9T666_THLAR</name>
<dbReference type="PANTHER" id="PTHR31900:SF34">
    <property type="entry name" value="EMB|CAB62440.1-RELATED"/>
    <property type="match status" value="1"/>
</dbReference>
<dbReference type="EMBL" id="OU466863">
    <property type="protein sequence ID" value="CAH2077906.1"/>
    <property type="molecule type" value="Genomic_DNA"/>
</dbReference>
<dbReference type="InterPro" id="IPR053781">
    <property type="entry name" value="F-box_AtFBL13-like"/>
</dbReference>
<reference evidence="3 4" key="1">
    <citation type="submission" date="2022-03" db="EMBL/GenBank/DDBJ databases">
        <authorList>
            <person name="Nunn A."/>
            <person name="Chopra R."/>
            <person name="Nunn A."/>
            <person name="Contreras Garrido A."/>
        </authorList>
    </citation>
    <scope>NUCLEOTIDE SEQUENCE [LARGE SCALE GENOMIC DNA]</scope>
</reference>
<feature type="domain" description="F-box" evidence="2">
    <location>
        <begin position="27"/>
        <end position="75"/>
    </location>
</feature>
<dbReference type="InterPro" id="IPR036047">
    <property type="entry name" value="F-box-like_dom_sf"/>
</dbReference>
<dbReference type="PANTHER" id="PTHR31900">
    <property type="entry name" value="F-BOX/RNI SUPERFAMILY PROTEIN-RELATED"/>
    <property type="match status" value="1"/>
</dbReference>
<dbReference type="AlphaFoldDB" id="A0AAU9T666"/>
<dbReference type="Gene3D" id="3.80.10.10">
    <property type="entry name" value="Ribonuclease Inhibitor"/>
    <property type="match status" value="1"/>
</dbReference>
<keyword evidence="4" id="KW-1185">Reference proteome</keyword>
<dbReference type="InterPro" id="IPR001810">
    <property type="entry name" value="F-box_dom"/>
</dbReference>
<dbReference type="InterPro" id="IPR006566">
    <property type="entry name" value="FBD"/>
</dbReference>
<sequence>MHPSTSRYRSRNGDGTSKKKRRVDVKMDMISELPNALLLQILSLIPTTDVVSTCVLSKRWRSLWRDVSKLDYSHLNDRKLSHKFVNRFLILHKSHRLESMRLIVGSDCETADIGIWIGYAVEHGLRELELDLYLEKDQHIRLSSSIYTCKTLEVLKLKNCVRVDVPDSQVCFKSLKILNLQLVHFEDEDSVRRLFASCTNLEELVVTRYMDNVINFTIEAPSLKRLSIHDRSDGDGQRGYVINTPSLKYLSIKGHQDFEVSLENTPELREAKIIDIDTEKILLPLASSVTRLSLSLSPLEIRYAYSIVFHKLVNLELSTSKTEWCNLLVVLLLNSPNLQVLKLMRDESGLDNKERSQFYEPINVPPCLLFYLQRFEWKKYNGRREEEKKVAMYILSNAKHLKVANFTTKNFNSDVKFEMLKELAREPKASPSCQFFFE</sequence>
<dbReference type="SUPFAM" id="SSF81383">
    <property type="entry name" value="F-box domain"/>
    <property type="match status" value="1"/>
</dbReference>